<dbReference type="AlphaFoldDB" id="A0A822N7R9"/>
<evidence type="ECO:0000313" key="3">
    <source>
        <dbReference type="Proteomes" id="UP000049077"/>
    </source>
</evidence>
<gene>
    <name evidence="1" type="ORF">VCR4J5_200229</name>
    <name evidence="2" type="ORF">VCR5J5_750027</name>
</gene>
<keyword evidence="3" id="KW-1185">Reference proteome</keyword>
<accession>A0A822N7R9</accession>
<sequence length="72" mass="8319">MSRRETDEFVWLRGGRVASRKPKGKGELVMSDRPLLIADADMAKFDINMNCQGIERHMQAVKLNHSIIYWEA</sequence>
<evidence type="ECO:0000313" key="1">
    <source>
        <dbReference type="EMBL" id="CDT34249.1"/>
    </source>
</evidence>
<comment type="caution">
    <text evidence="2">The sequence shown here is derived from an EMBL/GenBank/DDBJ whole genome shotgun (WGS) entry which is preliminary data.</text>
</comment>
<organism evidence="2 4">
    <name type="scientific">Vibrio crassostreae</name>
    <dbReference type="NCBI Taxonomy" id="246167"/>
    <lineage>
        <taxon>Bacteria</taxon>
        <taxon>Pseudomonadati</taxon>
        <taxon>Pseudomonadota</taxon>
        <taxon>Gammaproteobacteria</taxon>
        <taxon>Vibrionales</taxon>
        <taxon>Vibrionaceae</taxon>
        <taxon>Vibrio</taxon>
    </lineage>
</organism>
<dbReference type="EMBL" id="CCJX01000103">
    <property type="protein sequence ID" value="CDT34249.1"/>
    <property type="molecule type" value="Genomic_DNA"/>
</dbReference>
<reference evidence="2 3" key="1">
    <citation type="submission" date="2014-06" db="EMBL/GenBank/DDBJ databases">
        <authorList>
            <person name="Le Roux F."/>
        </authorList>
    </citation>
    <scope>NUCLEOTIDE SEQUENCE</scope>
    <source>
        <strain evidence="1 3">J5-4</strain>
        <strain evidence="2">J5-5</strain>
    </source>
</reference>
<protein>
    <submittedName>
        <fullName evidence="2">Uncharacterized protein</fullName>
    </submittedName>
</protein>
<dbReference type="Proteomes" id="UP000049495">
    <property type="component" value="Unassembled WGS sequence"/>
</dbReference>
<dbReference type="EMBL" id="CCJV01000139">
    <property type="protein sequence ID" value="CDT63519.1"/>
    <property type="molecule type" value="Genomic_DNA"/>
</dbReference>
<dbReference type="GeneID" id="93902510"/>
<dbReference type="RefSeq" id="WP_048666278.1">
    <property type="nucleotide sequence ID" value="NZ_AP025477.1"/>
</dbReference>
<evidence type="ECO:0000313" key="4">
    <source>
        <dbReference type="Proteomes" id="UP000049495"/>
    </source>
</evidence>
<proteinExistence type="predicted"/>
<dbReference type="Proteomes" id="UP000049077">
    <property type="component" value="Unassembled WGS sequence"/>
</dbReference>
<name>A0A822N7R9_9VIBR</name>
<evidence type="ECO:0000313" key="2">
    <source>
        <dbReference type="EMBL" id="CDT63519.1"/>
    </source>
</evidence>
<reference evidence="4" key="2">
    <citation type="submission" date="2014-06" db="EMBL/GenBank/DDBJ databases">
        <authorList>
            <person name="Le Roux Frederique"/>
        </authorList>
    </citation>
    <scope>NUCLEOTIDE SEQUENCE [LARGE SCALE GENOMIC DNA]</scope>
    <source>
        <strain evidence="4">J5-5</strain>
    </source>
</reference>